<sequence>MKFAKTIVYVEDAQASIEFFQRAFGFEGTYWDNGAGMVDAGGTQLHFATYELGQGHLPEIGKPGAVAFEISLTSEDVEADFRRAVEAGAQPLKEPEKSPWGQVTSYLRCPNGTVVDLASPA</sequence>
<evidence type="ECO:0000259" key="1">
    <source>
        <dbReference type="PROSITE" id="PS51819"/>
    </source>
</evidence>
<dbReference type="PANTHER" id="PTHR36503">
    <property type="entry name" value="BLR2520 PROTEIN"/>
    <property type="match status" value="1"/>
</dbReference>
<dbReference type="InterPro" id="IPR029068">
    <property type="entry name" value="Glyas_Bleomycin-R_OHBP_Dase"/>
</dbReference>
<feature type="domain" description="VOC" evidence="1">
    <location>
        <begin position="2"/>
        <end position="120"/>
    </location>
</feature>
<reference evidence="2 3" key="1">
    <citation type="submission" date="2019-02" db="EMBL/GenBank/DDBJ databases">
        <title>Draft genome sequences of novel Actinobacteria.</title>
        <authorList>
            <person name="Sahin N."/>
            <person name="Ay H."/>
            <person name="Saygin H."/>
        </authorList>
    </citation>
    <scope>NUCLEOTIDE SEQUENCE [LARGE SCALE GENOMIC DNA]</scope>
    <source>
        <strain evidence="2 3">16K104</strain>
    </source>
</reference>
<dbReference type="InterPro" id="IPR037523">
    <property type="entry name" value="VOC_core"/>
</dbReference>
<dbReference type="Pfam" id="PF00903">
    <property type="entry name" value="Glyoxalase"/>
    <property type="match status" value="1"/>
</dbReference>
<keyword evidence="3" id="KW-1185">Reference proteome</keyword>
<dbReference type="SUPFAM" id="SSF54593">
    <property type="entry name" value="Glyoxalase/Bleomycin resistance protein/Dihydroxybiphenyl dioxygenase"/>
    <property type="match status" value="1"/>
</dbReference>
<dbReference type="RefSeq" id="WP_132320793.1">
    <property type="nucleotide sequence ID" value="NZ_SMKR01000061.1"/>
</dbReference>
<accession>A0A4R4X3N5</accession>
<dbReference type="PANTHER" id="PTHR36503:SF1">
    <property type="entry name" value="BLR2520 PROTEIN"/>
    <property type="match status" value="1"/>
</dbReference>
<dbReference type="Gene3D" id="3.10.180.10">
    <property type="entry name" value="2,3-Dihydroxybiphenyl 1,2-Dioxygenase, domain 1"/>
    <property type="match status" value="1"/>
</dbReference>
<proteinExistence type="predicted"/>
<dbReference type="Proteomes" id="UP000295172">
    <property type="component" value="Unassembled WGS sequence"/>
</dbReference>
<dbReference type="PROSITE" id="PS51819">
    <property type="entry name" value="VOC"/>
    <property type="match status" value="1"/>
</dbReference>
<gene>
    <name evidence="2" type="ORF">E1218_15925</name>
</gene>
<evidence type="ECO:0000313" key="3">
    <source>
        <dbReference type="Proteomes" id="UP000295172"/>
    </source>
</evidence>
<dbReference type="OrthoDB" id="9798201at2"/>
<organism evidence="2 3">
    <name type="scientific">Kribbella turkmenica</name>
    <dbReference type="NCBI Taxonomy" id="2530375"/>
    <lineage>
        <taxon>Bacteria</taxon>
        <taxon>Bacillati</taxon>
        <taxon>Actinomycetota</taxon>
        <taxon>Actinomycetes</taxon>
        <taxon>Propionibacteriales</taxon>
        <taxon>Kribbellaceae</taxon>
        <taxon>Kribbella</taxon>
    </lineage>
</organism>
<dbReference type="EMBL" id="SMKR01000061">
    <property type="protein sequence ID" value="TDD24829.1"/>
    <property type="molecule type" value="Genomic_DNA"/>
</dbReference>
<dbReference type="AlphaFoldDB" id="A0A4R4X3N5"/>
<dbReference type="InterPro" id="IPR004360">
    <property type="entry name" value="Glyas_Fos-R_dOase_dom"/>
</dbReference>
<evidence type="ECO:0000313" key="2">
    <source>
        <dbReference type="EMBL" id="TDD24829.1"/>
    </source>
</evidence>
<protein>
    <submittedName>
        <fullName evidence="2">VOC family protein</fullName>
    </submittedName>
</protein>
<name>A0A4R4X3N5_9ACTN</name>
<comment type="caution">
    <text evidence="2">The sequence shown here is derived from an EMBL/GenBank/DDBJ whole genome shotgun (WGS) entry which is preliminary data.</text>
</comment>